<dbReference type="EMBL" id="JAHWGI010000179">
    <property type="protein sequence ID" value="KAK3910549.1"/>
    <property type="molecule type" value="Genomic_DNA"/>
</dbReference>
<dbReference type="Pfam" id="PF20146">
    <property type="entry name" value="NRF"/>
    <property type="match status" value="1"/>
</dbReference>
<comment type="caution">
    <text evidence="3">The sequence shown here is derived from an EMBL/GenBank/DDBJ whole genome shotgun (WGS) entry which is preliminary data.</text>
</comment>
<evidence type="ECO:0000259" key="2">
    <source>
        <dbReference type="SMART" id="SM00703"/>
    </source>
</evidence>
<dbReference type="AlphaFoldDB" id="A0AAE1L9B4"/>
<feature type="compositionally biased region" description="Basic and acidic residues" evidence="1">
    <location>
        <begin position="292"/>
        <end position="302"/>
    </location>
</feature>
<organism evidence="3 4">
    <name type="scientific">Frankliniella fusca</name>
    <dbReference type="NCBI Taxonomy" id="407009"/>
    <lineage>
        <taxon>Eukaryota</taxon>
        <taxon>Metazoa</taxon>
        <taxon>Ecdysozoa</taxon>
        <taxon>Arthropoda</taxon>
        <taxon>Hexapoda</taxon>
        <taxon>Insecta</taxon>
        <taxon>Pterygota</taxon>
        <taxon>Neoptera</taxon>
        <taxon>Paraneoptera</taxon>
        <taxon>Thysanoptera</taxon>
        <taxon>Terebrantia</taxon>
        <taxon>Thripoidea</taxon>
        <taxon>Thripidae</taxon>
        <taxon>Frankliniella</taxon>
    </lineage>
</organism>
<dbReference type="SMART" id="SM00703">
    <property type="entry name" value="NRF"/>
    <property type="match status" value="1"/>
</dbReference>
<dbReference type="InterPro" id="IPR006621">
    <property type="entry name" value="Nose-resist-to-fluoxetine_N"/>
</dbReference>
<accession>A0AAE1L9B4</accession>
<feature type="domain" description="Nose resistant-to-fluoxetine protein N-terminal" evidence="2">
    <location>
        <begin position="67"/>
        <end position="250"/>
    </location>
</feature>
<name>A0AAE1L9B4_9NEOP</name>
<reference evidence="3" key="1">
    <citation type="submission" date="2021-07" db="EMBL/GenBank/DDBJ databases">
        <authorList>
            <person name="Catto M.A."/>
            <person name="Jacobson A."/>
            <person name="Kennedy G."/>
            <person name="Labadie P."/>
            <person name="Hunt B.G."/>
            <person name="Srinivasan R."/>
        </authorList>
    </citation>
    <scope>NUCLEOTIDE SEQUENCE</scope>
    <source>
        <strain evidence="3">PL_HMW_Pooled</strain>
        <tissue evidence="3">Head</tissue>
    </source>
</reference>
<proteinExistence type="predicted"/>
<protein>
    <submittedName>
        <fullName evidence="3">Sal-like protein 4</fullName>
    </submittedName>
</protein>
<dbReference type="Proteomes" id="UP001219518">
    <property type="component" value="Unassembled WGS sequence"/>
</dbReference>
<gene>
    <name evidence="3" type="ORF">KUF71_020363</name>
</gene>
<evidence type="ECO:0000256" key="1">
    <source>
        <dbReference type="SAM" id="MobiDB-lite"/>
    </source>
</evidence>
<keyword evidence="4" id="KW-1185">Reference proteome</keyword>
<reference evidence="3" key="2">
    <citation type="journal article" date="2023" name="BMC Genomics">
        <title>Pest status, molecular evolution, and epigenetic factors derived from the genome assembly of Frankliniella fusca, a thysanopteran phytovirus vector.</title>
        <authorList>
            <person name="Catto M.A."/>
            <person name="Labadie P.E."/>
            <person name="Jacobson A.L."/>
            <person name="Kennedy G.G."/>
            <person name="Srinivasan R."/>
            <person name="Hunt B.G."/>
        </authorList>
    </citation>
    <scope>NUCLEOTIDE SEQUENCE</scope>
    <source>
        <strain evidence="3">PL_HMW_Pooled</strain>
    </source>
</reference>
<evidence type="ECO:0000313" key="3">
    <source>
        <dbReference type="EMBL" id="KAK3910549.1"/>
    </source>
</evidence>
<sequence length="327" mass="34586">MSPEALAFSLLLSVMMRSITRNSGNRAARRRQPRAAVAMLVMEASLHAQAALYPTLTPKAGLLLPQEHVCHRDTLVLQRALKSRTVWAERMADASARGVVGGLWGARFQLGSFDACLSAGQVSPVGARYCLAQLSASAQLGGSRTQSQSHIRPHFRNRYLPPSPCSAEPTAAGQPTSWDEVQGVDPQSDALLALQGCGLAPGSIPLSEVRVALCVPESCDHAALQEALAAALQRSASAFEVRLDEDDCVGYQELHAGPPDVPATLFWIFVACLSVGVVLAPSRGETAAQVAHLDHSQPDSEGRSPTLPPSFSHSRGTAMPSTGYGHG</sequence>
<evidence type="ECO:0000313" key="4">
    <source>
        <dbReference type="Proteomes" id="UP001219518"/>
    </source>
</evidence>
<feature type="region of interest" description="Disordered" evidence="1">
    <location>
        <begin position="289"/>
        <end position="327"/>
    </location>
</feature>